<name>A0A9N9KCA6_9GLOM</name>
<dbReference type="EMBL" id="CAJVPY010061190">
    <property type="protein sequence ID" value="CAG8821770.1"/>
    <property type="molecule type" value="Genomic_DNA"/>
</dbReference>
<evidence type="ECO:0000313" key="2">
    <source>
        <dbReference type="EMBL" id="CAG8821770.1"/>
    </source>
</evidence>
<feature type="region of interest" description="Disordered" evidence="1">
    <location>
        <begin position="1"/>
        <end position="20"/>
    </location>
</feature>
<dbReference type="AlphaFoldDB" id="A0A9N9KCA6"/>
<evidence type="ECO:0000313" key="3">
    <source>
        <dbReference type="Proteomes" id="UP000789405"/>
    </source>
</evidence>
<sequence>MFSKGMNDLGKTTVDQRQIITENTPPIYQKVYRMSPAEHEFIQQELNS</sequence>
<organism evidence="2 3">
    <name type="scientific">Dentiscutata erythropus</name>
    <dbReference type="NCBI Taxonomy" id="1348616"/>
    <lineage>
        <taxon>Eukaryota</taxon>
        <taxon>Fungi</taxon>
        <taxon>Fungi incertae sedis</taxon>
        <taxon>Mucoromycota</taxon>
        <taxon>Glomeromycotina</taxon>
        <taxon>Glomeromycetes</taxon>
        <taxon>Diversisporales</taxon>
        <taxon>Gigasporaceae</taxon>
        <taxon>Dentiscutata</taxon>
    </lineage>
</organism>
<keyword evidence="3" id="KW-1185">Reference proteome</keyword>
<proteinExistence type="predicted"/>
<dbReference type="OrthoDB" id="2448050at2759"/>
<feature type="non-terminal residue" evidence="2">
    <location>
        <position position="48"/>
    </location>
</feature>
<comment type="caution">
    <text evidence="2">The sequence shown here is derived from an EMBL/GenBank/DDBJ whole genome shotgun (WGS) entry which is preliminary data.</text>
</comment>
<reference evidence="2" key="1">
    <citation type="submission" date="2021-06" db="EMBL/GenBank/DDBJ databases">
        <authorList>
            <person name="Kallberg Y."/>
            <person name="Tangrot J."/>
            <person name="Rosling A."/>
        </authorList>
    </citation>
    <scope>NUCLEOTIDE SEQUENCE</scope>
    <source>
        <strain evidence="2">MA453B</strain>
    </source>
</reference>
<protein>
    <submittedName>
        <fullName evidence="2">7898_t:CDS:1</fullName>
    </submittedName>
</protein>
<evidence type="ECO:0000256" key="1">
    <source>
        <dbReference type="SAM" id="MobiDB-lite"/>
    </source>
</evidence>
<gene>
    <name evidence="2" type="ORF">DERYTH_LOCUS27188</name>
</gene>
<dbReference type="Proteomes" id="UP000789405">
    <property type="component" value="Unassembled WGS sequence"/>
</dbReference>
<accession>A0A9N9KCA6</accession>